<evidence type="ECO:0000313" key="3">
    <source>
        <dbReference type="Proteomes" id="UP001244640"/>
    </source>
</evidence>
<sequence length="110" mass="11951">MKKLVMSVIAVATLSTAAFASTDAKAPKENVNVKTTAYRAAKTNVDAKTTAKTKEDNSRLIRCVYVLNVYNSSGEVVATHTSETYVENSCSGFFGNCKTMYRHMLANGEL</sequence>
<feature type="chain" id="PRO_5046589005" evidence="1">
    <location>
        <begin position="21"/>
        <end position="110"/>
    </location>
</feature>
<name>A0ABU0UAQ7_9SPHI</name>
<reference evidence="2 3" key="1">
    <citation type="submission" date="2023-07" db="EMBL/GenBank/DDBJ databases">
        <title>Functional and genomic diversity of the sorghum phyllosphere microbiome.</title>
        <authorList>
            <person name="Shade A."/>
        </authorList>
    </citation>
    <scope>NUCLEOTIDE SEQUENCE [LARGE SCALE GENOMIC DNA]</scope>
    <source>
        <strain evidence="2 3">SORGH_AS_0892</strain>
    </source>
</reference>
<gene>
    <name evidence="2" type="ORF">QE382_003946</name>
</gene>
<keyword evidence="1" id="KW-0732">Signal</keyword>
<organism evidence="2 3">
    <name type="scientific">Sphingobacterium zeae</name>
    <dbReference type="NCBI Taxonomy" id="1776859"/>
    <lineage>
        <taxon>Bacteria</taxon>
        <taxon>Pseudomonadati</taxon>
        <taxon>Bacteroidota</taxon>
        <taxon>Sphingobacteriia</taxon>
        <taxon>Sphingobacteriales</taxon>
        <taxon>Sphingobacteriaceae</taxon>
        <taxon>Sphingobacterium</taxon>
    </lineage>
</organism>
<comment type="caution">
    <text evidence="2">The sequence shown here is derived from an EMBL/GenBank/DDBJ whole genome shotgun (WGS) entry which is preliminary data.</text>
</comment>
<feature type="signal peptide" evidence="1">
    <location>
        <begin position="1"/>
        <end position="20"/>
    </location>
</feature>
<accession>A0ABU0UAQ7</accession>
<evidence type="ECO:0000313" key="2">
    <source>
        <dbReference type="EMBL" id="MDQ1151962.1"/>
    </source>
</evidence>
<proteinExistence type="predicted"/>
<evidence type="ECO:0000256" key="1">
    <source>
        <dbReference type="SAM" id="SignalP"/>
    </source>
</evidence>
<protein>
    <submittedName>
        <fullName evidence="2">Ni/Co efflux regulator RcnB</fullName>
    </submittedName>
</protein>
<dbReference type="Proteomes" id="UP001244640">
    <property type="component" value="Unassembled WGS sequence"/>
</dbReference>
<keyword evidence="3" id="KW-1185">Reference proteome</keyword>
<dbReference type="EMBL" id="JAUTBA010000001">
    <property type="protein sequence ID" value="MDQ1151962.1"/>
    <property type="molecule type" value="Genomic_DNA"/>
</dbReference>
<dbReference type="RefSeq" id="WP_294185804.1">
    <property type="nucleotide sequence ID" value="NZ_JAUTBA010000001.1"/>
</dbReference>